<sequence>MENKFYLTSAIPYVNAAPHIGHAQEFVYSDVIKRYLNLTGRSVTYLCGADENALKIVQAAEKAGLSTQQFCDLHSKEFQDLAEKLNVGIEIWQRGSDKKYHYPSSQRLWEICNINGDIYKKSYTGLYCVGCEQFYTSDELDKNGECFEHPGRKLEKVEEENYFFRLSKYQSFLDDLISSGKLNITPEFRKNEVLSFLRQGLEDISISRSRERAKNWGVPVPNDPKQIMYVWFDALNIYQSGIGFGWNEEKYNSLIPQDLMVIGKGITRFHTIYWPAILKSANLPIPKSAFVHGYLTVDGQKMSKTLGNVIDPVMLIDKYGVDPLRYYLLKEIPSYSDGDFSERRFKEVYNSDLANNLGNLVSRVSKLSNNIGLAIDKPSKSFFDIYNKLDFRSFRENLEQFRFNEALNFISVQITTANKKIDETKPWILTGDKLKEVLLELIDKIIIISHLLSPFLPGTSEKIQSQFMGEIKSGKPLFPRIS</sequence>
<dbReference type="InterPro" id="IPR014758">
    <property type="entry name" value="Met-tRNA_synth"/>
</dbReference>
<dbReference type="InterPro" id="IPR009080">
    <property type="entry name" value="tRNAsynth_Ia_anticodon-bd"/>
</dbReference>
<dbReference type="PRINTS" id="PR01041">
    <property type="entry name" value="TRNASYNTHMET"/>
</dbReference>
<comment type="catalytic activity">
    <reaction evidence="11">
        <text>tRNA(Met) + L-methionine + ATP = L-methionyl-tRNA(Met) + AMP + diphosphate</text>
        <dbReference type="Rhea" id="RHEA:13481"/>
        <dbReference type="Rhea" id="RHEA-COMP:9667"/>
        <dbReference type="Rhea" id="RHEA-COMP:9698"/>
        <dbReference type="ChEBI" id="CHEBI:30616"/>
        <dbReference type="ChEBI" id="CHEBI:33019"/>
        <dbReference type="ChEBI" id="CHEBI:57844"/>
        <dbReference type="ChEBI" id="CHEBI:78442"/>
        <dbReference type="ChEBI" id="CHEBI:78530"/>
        <dbReference type="ChEBI" id="CHEBI:456215"/>
        <dbReference type="EC" id="6.1.1.10"/>
    </reaction>
</comment>
<evidence type="ECO:0000256" key="7">
    <source>
        <dbReference type="ARBA" id="ARBA00022840"/>
    </source>
</evidence>
<evidence type="ECO:0000256" key="9">
    <source>
        <dbReference type="ARBA" id="ARBA00023146"/>
    </source>
</evidence>
<evidence type="ECO:0000256" key="4">
    <source>
        <dbReference type="ARBA" id="ARBA00022490"/>
    </source>
</evidence>
<comment type="function">
    <text evidence="1">Is required not only for elongation of protein synthesis but also for the initiation of all mRNA translation through initiator tRNA(fMet) aminoacylation.</text>
</comment>
<dbReference type="FunFam" id="2.170.220.10:FF:000001">
    <property type="entry name" value="methionine--tRNA ligase, mitochondrial"/>
    <property type="match status" value="1"/>
</dbReference>
<evidence type="ECO:0000259" key="13">
    <source>
        <dbReference type="Pfam" id="PF09334"/>
    </source>
</evidence>
<reference evidence="14 15" key="1">
    <citation type="journal article" date="2015" name="Nature">
        <title>rRNA introns, odd ribosomes, and small enigmatic genomes across a large radiation of phyla.</title>
        <authorList>
            <person name="Brown C.T."/>
            <person name="Hug L.A."/>
            <person name="Thomas B.C."/>
            <person name="Sharon I."/>
            <person name="Castelle C.J."/>
            <person name="Singh A."/>
            <person name="Wilkins M.J."/>
            <person name="Williams K.H."/>
            <person name="Banfield J.F."/>
        </authorList>
    </citation>
    <scope>NUCLEOTIDE SEQUENCE [LARGE SCALE GENOMIC DNA]</scope>
</reference>
<dbReference type="Gene3D" id="3.40.50.620">
    <property type="entry name" value="HUPs"/>
    <property type="match status" value="1"/>
</dbReference>
<name>A0A0G0T8H1_9BACT</name>
<dbReference type="InterPro" id="IPR033911">
    <property type="entry name" value="MetRS_core"/>
</dbReference>
<keyword evidence="7 12" id="KW-0067">ATP-binding</keyword>
<dbReference type="EC" id="6.1.1.10" evidence="2"/>
<dbReference type="PATRIC" id="fig|1618450.3.peg.172"/>
<accession>A0A0G0T8H1</accession>
<dbReference type="InterPro" id="IPR015413">
    <property type="entry name" value="Methionyl/Leucyl_tRNA_Synth"/>
</dbReference>
<dbReference type="InterPro" id="IPR001412">
    <property type="entry name" value="aa-tRNA-synth_I_CS"/>
</dbReference>
<evidence type="ECO:0000256" key="5">
    <source>
        <dbReference type="ARBA" id="ARBA00022598"/>
    </source>
</evidence>
<dbReference type="Gene3D" id="1.10.730.10">
    <property type="entry name" value="Isoleucyl-tRNA Synthetase, Domain 1"/>
    <property type="match status" value="1"/>
</dbReference>
<keyword evidence="5 12" id="KW-0436">Ligase</keyword>
<comment type="similarity">
    <text evidence="12">Belongs to the class-I aminoacyl-tRNA synthetase family.</text>
</comment>
<dbReference type="CDD" id="cd00814">
    <property type="entry name" value="MetRS_core"/>
    <property type="match status" value="1"/>
</dbReference>
<keyword evidence="9 12" id="KW-0030">Aminoacyl-tRNA synthetase</keyword>
<dbReference type="SUPFAM" id="SSF47323">
    <property type="entry name" value="Anticodon-binding domain of a subclass of class I aminoacyl-tRNA synthetases"/>
    <property type="match status" value="1"/>
</dbReference>
<dbReference type="Gene3D" id="2.170.220.10">
    <property type="match status" value="1"/>
</dbReference>
<comment type="caution">
    <text evidence="14">The sequence shown here is derived from an EMBL/GenBank/DDBJ whole genome shotgun (WGS) entry which is preliminary data.</text>
</comment>
<organism evidence="14 15">
    <name type="scientific">Candidatus Gottesmanbacteria bacterium GW2011_GWC2_39_8</name>
    <dbReference type="NCBI Taxonomy" id="1618450"/>
    <lineage>
        <taxon>Bacteria</taxon>
        <taxon>Candidatus Gottesmaniibacteriota</taxon>
    </lineage>
</organism>
<dbReference type="GO" id="GO:0005524">
    <property type="term" value="F:ATP binding"/>
    <property type="evidence" value="ECO:0007669"/>
    <property type="project" value="UniProtKB-KW"/>
</dbReference>
<keyword evidence="4" id="KW-0963">Cytoplasm</keyword>
<dbReference type="GO" id="GO:0004825">
    <property type="term" value="F:methionine-tRNA ligase activity"/>
    <property type="evidence" value="ECO:0007669"/>
    <property type="project" value="UniProtKB-EC"/>
</dbReference>
<keyword evidence="8 12" id="KW-0648">Protein biosynthesis</keyword>
<dbReference type="NCBIfam" id="TIGR00398">
    <property type="entry name" value="metG"/>
    <property type="match status" value="1"/>
</dbReference>
<evidence type="ECO:0000256" key="2">
    <source>
        <dbReference type="ARBA" id="ARBA00012838"/>
    </source>
</evidence>
<proteinExistence type="inferred from homology"/>
<evidence type="ECO:0000256" key="6">
    <source>
        <dbReference type="ARBA" id="ARBA00022741"/>
    </source>
</evidence>
<feature type="domain" description="Methionyl/Leucyl tRNA synthetase" evidence="13">
    <location>
        <begin position="6"/>
        <end position="364"/>
    </location>
</feature>
<protein>
    <recommendedName>
        <fullName evidence="3">Methionine--tRNA ligase</fullName>
        <ecNumber evidence="2">6.1.1.10</ecNumber>
    </recommendedName>
    <alternativeName>
        <fullName evidence="10">Methionyl-tRNA synthetase</fullName>
    </alternativeName>
</protein>
<evidence type="ECO:0000313" key="15">
    <source>
        <dbReference type="Proteomes" id="UP000034539"/>
    </source>
</evidence>
<dbReference type="GO" id="GO:0006431">
    <property type="term" value="P:methionyl-tRNA aminoacylation"/>
    <property type="evidence" value="ECO:0007669"/>
    <property type="project" value="InterPro"/>
</dbReference>
<evidence type="ECO:0000256" key="11">
    <source>
        <dbReference type="ARBA" id="ARBA00047364"/>
    </source>
</evidence>
<dbReference type="Pfam" id="PF09334">
    <property type="entry name" value="tRNA-synt_1g"/>
    <property type="match status" value="1"/>
</dbReference>
<evidence type="ECO:0000256" key="12">
    <source>
        <dbReference type="RuleBase" id="RU363039"/>
    </source>
</evidence>
<gene>
    <name evidence="14" type="ORF">UT63_C0005G0006</name>
</gene>
<dbReference type="InterPro" id="IPR023457">
    <property type="entry name" value="Met-tRNA_synth_2"/>
</dbReference>
<dbReference type="Proteomes" id="UP000034539">
    <property type="component" value="Unassembled WGS sequence"/>
</dbReference>
<dbReference type="InterPro" id="IPR014729">
    <property type="entry name" value="Rossmann-like_a/b/a_fold"/>
</dbReference>
<evidence type="ECO:0000256" key="1">
    <source>
        <dbReference type="ARBA" id="ARBA00003314"/>
    </source>
</evidence>
<dbReference type="AlphaFoldDB" id="A0A0G0T8H1"/>
<evidence type="ECO:0000256" key="8">
    <source>
        <dbReference type="ARBA" id="ARBA00022917"/>
    </source>
</evidence>
<dbReference type="PROSITE" id="PS00178">
    <property type="entry name" value="AA_TRNA_LIGASE_I"/>
    <property type="match status" value="1"/>
</dbReference>
<dbReference type="EMBL" id="LBXN01000005">
    <property type="protein sequence ID" value="KKR34152.1"/>
    <property type="molecule type" value="Genomic_DNA"/>
</dbReference>
<keyword evidence="6 12" id="KW-0547">Nucleotide-binding</keyword>
<dbReference type="SUPFAM" id="SSF52374">
    <property type="entry name" value="Nucleotidylyl transferase"/>
    <property type="match status" value="1"/>
</dbReference>
<evidence type="ECO:0000313" key="14">
    <source>
        <dbReference type="EMBL" id="KKR34152.1"/>
    </source>
</evidence>
<evidence type="ECO:0000256" key="10">
    <source>
        <dbReference type="ARBA" id="ARBA00030904"/>
    </source>
</evidence>
<dbReference type="PANTHER" id="PTHR43326">
    <property type="entry name" value="METHIONYL-TRNA SYNTHETASE"/>
    <property type="match status" value="1"/>
</dbReference>
<dbReference type="PANTHER" id="PTHR43326:SF1">
    <property type="entry name" value="METHIONINE--TRNA LIGASE, MITOCHONDRIAL"/>
    <property type="match status" value="1"/>
</dbReference>
<evidence type="ECO:0000256" key="3">
    <source>
        <dbReference type="ARBA" id="ARBA00018753"/>
    </source>
</evidence>